<sequence>MKITQKSTLLFAIVVLLVSCQTKTDVNKILSNQNTKIAIMDTIANNSNLSIEMMGIMMNNGNDKMIKMMGHENRNTMMMQNQEIMIKMMENNPAMMQSLMSRMLEKFKGDTLMISAMSSIIIKNQQMMDMILKDRNLEDINKMKISNIN</sequence>
<gene>
    <name evidence="1" type="ORF">E0F76_09515</name>
</gene>
<accession>A0A4R5CJH0</accession>
<organism evidence="1 2">
    <name type="scientific">Flavobacterium cellulosilyticum</name>
    <dbReference type="NCBI Taxonomy" id="2541731"/>
    <lineage>
        <taxon>Bacteria</taxon>
        <taxon>Pseudomonadati</taxon>
        <taxon>Bacteroidota</taxon>
        <taxon>Flavobacteriia</taxon>
        <taxon>Flavobacteriales</taxon>
        <taxon>Flavobacteriaceae</taxon>
        <taxon>Flavobacterium</taxon>
    </lineage>
</organism>
<name>A0A4R5CJH0_9FLAO</name>
<dbReference type="EMBL" id="SMFK01000004">
    <property type="protein sequence ID" value="TDD97524.1"/>
    <property type="molecule type" value="Genomic_DNA"/>
</dbReference>
<comment type="caution">
    <text evidence="1">The sequence shown here is derived from an EMBL/GenBank/DDBJ whole genome shotgun (WGS) entry which is preliminary data.</text>
</comment>
<dbReference type="PROSITE" id="PS51257">
    <property type="entry name" value="PROKAR_LIPOPROTEIN"/>
    <property type="match status" value="1"/>
</dbReference>
<keyword evidence="2" id="KW-1185">Reference proteome</keyword>
<dbReference type="AlphaFoldDB" id="A0A4R5CJH0"/>
<proteinExistence type="predicted"/>
<dbReference type="OrthoDB" id="1364837at2"/>
<evidence type="ECO:0000313" key="1">
    <source>
        <dbReference type="EMBL" id="TDD97524.1"/>
    </source>
</evidence>
<protein>
    <submittedName>
        <fullName evidence="1">Uncharacterized protein</fullName>
    </submittedName>
</protein>
<evidence type="ECO:0000313" key="2">
    <source>
        <dbReference type="Proteomes" id="UP000295479"/>
    </source>
</evidence>
<dbReference type="RefSeq" id="WP_132004740.1">
    <property type="nucleotide sequence ID" value="NZ_SMFK01000004.1"/>
</dbReference>
<reference evidence="1 2" key="1">
    <citation type="submission" date="2019-03" db="EMBL/GenBank/DDBJ databases">
        <title>Flavobacterium AR-3-4 sp. nov. isolated from arctic soil.</title>
        <authorList>
            <person name="Chaudhary D.K."/>
        </authorList>
    </citation>
    <scope>NUCLEOTIDE SEQUENCE [LARGE SCALE GENOMIC DNA]</scope>
    <source>
        <strain evidence="1 2">AR-3-4</strain>
    </source>
</reference>
<dbReference type="Proteomes" id="UP000295479">
    <property type="component" value="Unassembled WGS sequence"/>
</dbReference>